<dbReference type="PANTHER" id="PTHR37042:SF4">
    <property type="entry name" value="OUTER MEMBRANE PROTEIN RV1973"/>
    <property type="match status" value="1"/>
</dbReference>
<evidence type="ECO:0000256" key="1">
    <source>
        <dbReference type="ARBA" id="ARBA00004370"/>
    </source>
</evidence>
<evidence type="ECO:0000256" key="2">
    <source>
        <dbReference type="ARBA" id="ARBA00023136"/>
    </source>
</evidence>
<evidence type="ECO:0000313" key="6">
    <source>
        <dbReference type="Proteomes" id="UP001059836"/>
    </source>
</evidence>
<dbReference type="Proteomes" id="UP001059836">
    <property type="component" value="Chromosome"/>
</dbReference>
<evidence type="ECO:0000256" key="4">
    <source>
        <dbReference type="SAM" id="Phobius"/>
    </source>
</evidence>
<evidence type="ECO:0000256" key="3">
    <source>
        <dbReference type="SAM" id="MobiDB-lite"/>
    </source>
</evidence>
<proteinExistence type="predicted"/>
<sequence>MTRTLPDRTDSKSDGPADEDKTTVAEDRTGDDRATEDGATEGGTAENGTGDTEVEEATETKATKEETPPAKAAKEKATRDEPATAVAAAPARAARLRAALGSARSARIGVIILAVLAVAGIAGTAWFGSQSRAADNTDKAADAAVSAAREFTTTLTSVSANSIDKDFAAVLAGSTGEFRAMYAKSSDQLRQLLVDNKAQAKGTVLASGVESATTDKVVVLMFVDQTVQNVSNAQPRIDRSRIRITMTEHDGRWLAEKVELP</sequence>
<evidence type="ECO:0008006" key="7">
    <source>
        <dbReference type="Google" id="ProtNLM"/>
    </source>
</evidence>
<feature type="region of interest" description="Disordered" evidence="3">
    <location>
        <begin position="1"/>
        <end position="85"/>
    </location>
</feature>
<organism evidence="5 6">
    <name type="scientific">Gordonia pseudamarae</name>
    <dbReference type="NCBI Taxonomy" id="2831662"/>
    <lineage>
        <taxon>Bacteria</taxon>
        <taxon>Bacillati</taxon>
        <taxon>Actinomycetota</taxon>
        <taxon>Actinomycetes</taxon>
        <taxon>Mycobacteriales</taxon>
        <taxon>Gordoniaceae</taxon>
        <taxon>Gordonia</taxon>
    </lineage>
</organism>
<evidence type="ECO:0000313" key="5">
    <source>
        <dbReference type="EMBL" id="QHN34293.1"/>
    </source>
</evidence>
<keyword evidence="2 4" id="KW-0472">Membrane</keyword>
<keyword evidence="4" id="KW-1133">Transmembrane helix</keyword>
<feature type="compositionally biased region" description="Low complexity" evidence="3">
    <location>
        <begin position="42"/>
        <end position="51"/>
    </location>
</feature>
<dbReference type="PANTHER" id="PTHR37042">
    <property type="entry name" value="OUTER MEMBRANE PROTEIN RV1973"/>
    <property type="match status" value="1"/>
</dbReference>
<comment type="subcellular location">
    <subcellularLocation>
        <location evidence="1">Membrane</location>
    </subcellularLocation>
</comment>
<feature type="transmembrane region" description="Helical" evidence="4">
    <location>
        <begin position="105"/>
        <end position="127"/>
    </location>
</feature>
<protein>
    <recommendedName>
        <fullName evidence="7">Mce-associated membrane protein</fullName>
    </recommendedName>
</protein>
<name>A0ABX6IEK6_9ACTN</name>
<gene>
    <name evidence="5" type="ORF">GII31_04635</name>
</gene>
<feature type="compositionally biased region" description="Basic and acidic residues" evidence="3">
    <location>
        <begin position="58"/>
        <end position="82"/>
    </location>
</feature>
<dbReference type="RefSeq" id="WP_213247243.1">
    <property type="nucleotide sequence ID" value="NZ_CP045806.1"/>
</dbReference>
<dbReference type="EMBL" id="CP045809">
    <property type="protein sequence ID" value="QHN34293.1"/>
    <property type="molecule type" value="Genomic_DNA"/>
</dbReference>
<reference evidence="5" key="1">
    <citation type="journal article" date="2021" name="Nat. Microbiol.">
        <title>Cocultivation of an ultrasmall environmental parasitic bacterium with lytic ability against bacteria associated with wastewater foams.</title>
        <authorList>
            <person name="Batinovic S."/>
            <person name="Rose J.J.A."/>
            <person name="Ratcliffe J."/>
            <person name="Seviour R.J."/>
            <person name="Petrovski S."/>
        </authorList>
    </citation>
    <scope>NUCLEOTIDE SEQUENCE</scope>
    <source>
        <strain evidence="5">CON9</strain>
    </source>
</reference>
<keyword evidence="6" id="KW-1185">Reference proteome</keyword>
<accession>A0ABX6IEK6</accession>
<feature type="compositionally biased region" description="Basic and acidic residues" evidence="3">
    <location>
        <begin position="1"/>
        <end position="36"/>
    </location>
</feature>
<keyword evidence="4" id="KW-0812">Transmembrane</keyword>